<dbReference type="EMBL" id="WOWB01000003">
    <property type="protein sequence ID" value="NLV07974.1"/>
    <property type="molecule type" value="Genomic_DNA"/>
</dbReference>
<dbReference type="PATRIC" id="fig|1705562.3.peg.6"/>
<dbReference type="Proteomes" id="UP000610611">
    <property type="component" value="Unassembled WGS sequence"/>
</dbReference>
<dbReference type="InterPro" id="IPR036390">
    <property type="entry name" value="WH_DNA-bd_sf"/>
</dbReference>
<dbReference type="Pfam" id="PF24266">
    <property type="entry name" value="HTH_HVO_0163_N"/>
    <property type="match status" value="1"/>
</dbReference>
<dbReference type="EMBL" id="LIUF01000014">
    <property type="protein sequence ID" value="KOX91315.1"/>
    <property type="molecule type" value="Genomic_DNA"/>
</dbReference>
<sequence length="175" mass="19598">MSTVTEQVRSHVESKPGVHFNALAADLDIATGQAQYHLRKLRRAGDIVAEEIQGKTHYYSREYDPWERRVLAFARRETARTILLHLLEAESLSADELTDRLGVARSTVSWHVSALADAEILEKSYGDRGRVVVTLTDPDETQRLLSAVRPSLTDRLIDRFTRLVDEGLAAATDDG</sequence>
<dbReference type="SUPFAM" id="SSF46785">
    <property type="entry name" value="Winged helix' DNA-binding domain"/>
    <property type="match status" value="2"/>
</dbReference>
<keyword evidence="4" id="KW-1185">Reference proteome</keyword>
<dbReference type="Pfam" id="PF12840">
    <property type="entry name" value="HTH_20"/>
    <property type="match status" value="1"/>
</dbReference>
<dbReference type="AlphaFoldDB" id="A0A0M9AI44"/>
<protein>
    <submittedName>
        <fullName evidence="3">Helix-turn-helix domain-containing protein</fullName>
    </submittedName>
    <submittedName>
        <fullName evidence="2">Transcriptional regulator</fullName>
    </submittedName>
</protein>
<dbReference type="OrthoDB" id="28610at2157"/>
<comment type="caution">
    <text evidence="2">The sequence shown here is derived from an EMBL/GenBank/DDBJ whole genome shotgun (WGS) entry which is preliminary data.</text>
</comment>
<evidence type="ECO:0000313" key="2">
    <source>
        <dbReference type="EMBL" id="KOX91315.1"/>
    </source>
</evidence>
<reference evidence="2 4" key="1">
    <citation type="submission" date="2015-08" db="EMBL/GenBank/DDBJ databases">
        <title>Genomes of Isolates from Cabo Rojo, PR.</title>
        <authorList>
            <person name="Sanchez-Nieves R.L."/>
            <person name="Montalvo-Rodriguez R."/>
        </authorList>
    </citation>
    <scope>NUCLEOTIDE SEQUENCE [LARGE SCALE GENOMIC DNA]</scope>
    <source>
        <strain evidence="2 4">SL3</strain>
    </source>
</reference>
<name>A0A0M9AI44_9EURY</name>
<dbReference type="Proteomes" id="UP000037729">
    <property type="component" value="Unassembled WGS sequence"/>
</dbReference>
<dbReference type="InterPro" id="IPR036388">
    <property type="entry name" value="WH-like_DNA-bd_sf"/>
</dbReference>
<dbReference type="InterPro" id="IPR011991">
    <property type="entry name" value="ArsR-like_HTH"/>
</dbReference>
<reference evidence="3" key="2">
    <citation type="submission" date="2019-12" db="EMBL/GenBank/DDBJ databases">
        <title>The whole-genome sequencing of Haloarcula japonica strain pws8.</title>
        <authorList>
            <person name="Verma D.K."/>
            <person name="Gopal K."/>
            <person name="Prasad E.S."/>
        </authorList>
    </citation>
    <scope>NUCLEOTIDE SEQUENCE</scope>
    <source>
        <strain evidence="3">Pws8</strain>
    </source>
</reference>
<dbReference type="InterPro" id="IPR056504">
    <property type="entry name" value="HTH_HVO_0163_N"/>
</dbReference>
<organism evidence="2 4">
    <name type="scientific">Haloarcula rubripromontorii</name>
    <dbReference type="NCBI Taxonomy" id="1705562"/>
    <lineage>
        <taxon>Archaea</taxon>
        <taxon>Methanobacteriati</taxon>
        <taxon>Methanobacteriota</taxon>
        <taxon>Stenosarchaea group</taxon>
        <taxon>Halobacteria</taxon>
        <taxon>Halobacteriales</taxon>
        <taxon>Haloarculaceae</taxon>
        <taxon>Haloarcula</taxon>
    </lineage>
</organism>
<evidence type="ECO:0000259" key="1">
    <source>
        <dbReference type="Pfam" id="PF24266"/>
    </source>
</evidence>
<accession>A0A0M9AI44</accession>
<dbReference type="PANTHER" id="PTHR36216">
    <property type="entry name" value="TRANSCRIPTIONAL REGULATOR, TRMB"/>
    <property type="match status" value="1"/>
</dbReference>
<dbReference type="PANTHER" id="PTHR36216:SF1">
    <property type="entry name" value="HTH ARSR-TYPE DOMAIN-CONTAINING PROTEIN"/>
    <property type="match status" value="1"/>
</dbReference>
<dbReference type="CDD" id="cd00090">
    <property type="entry name" value="HTH_ARSR"/>
    <property type="match status" value="1"/>
</dbReference>
<dbReference type="Gene3D" id="1.10.10.10">
    <property type="entry name" value="Winged helix-like DNA-binding domain superfamily/Winged helix DNA-binding domain"/>
    <property type="match status" value="2"/>
</dbReference>
<dbReference type="STRING" id="1705562.AMS69_19295"/>
<evidence type="ECO:0000313" key="3">
    <source>
        <dbReference type="EMBL" id="NLV07974.1"/>
    </source>
</evidence>
<proteinExistence type="predicted"/>
<evidence type="ECO:0000313" key="4">
    <source>
        <dbReference type="Proteomes" id="UP000037729"/>
    </source>
</evidence>
<gene>
    <name evidence="2" type="ORF">AMS69_19295</name>
    <name evidence="3" type="ORF">GOC83_17735</name>
</gene>
<feature type="domain" description="HVO-0163 N-terminal HTH" evidence="1">
    <location>
        <begin position="3"/>
        <end position="71"/>
    </location>
</feature>
<dbReference type="RefSeq" id="WP_053969653.1">
    <property type="nucleotide sequence ID" value="NZ_JAWJXX010000002.1"/>
</dbReference>